<organism evidence="1 2">
    <name type="scientific">Sphingomonas citri</name>
    <dbReference type="NCBI Taxonomy" id="2862499"/>
    <lineage>
        <taxon>Bacteria</taxon>
        <taxon>Pseudomonadati</taxon>
        <taxon>Pseudomonadota</taxon>
        <taxon>Alphaproteobacteria</taxon>
        <taxon>Sphingomonadales</taxon>
        <taxon>Sphingomonadaceae</taxon>
        <taxon>Sphingomonas</taxon>
    </lineage>
</organism>
<reference evidence="1 2" key="1">
    <citation type="submission" date="2021-07" db="EMBL/GenBank/DDBJ databases">
        <title>Sphingomonas sp.</title>
        <authorList>
            <person name="Feng G."/>
            <person name="Li J."/>
            <person name="Pan M."/>
        </authorList>
    </citation>
    <scope>NUCLEOTIDE SEQUENCE [LARGE SCALE GENOMIC DNA]</scope>
    <source>
        <strain evidence="1 2">RRHST34</strain>
    </source>
</reference>
<evidence type="ECO:0000313" key="1">
    <source>
        <dbReference type="EMBL" id="MBW6533228.1"/>
    </source>
</evidence>
<keyword evidence="2" id="KW-1185">Reference proteome</keyword>
<protein>
    <submittedName>
        <fullName evidence="1">Uncharacterized protein</fullName>
    </submittedName>
</protein>
<accession>A0ABS7BUJ1</accession>
<gene>
    <name evidence="1" type="ORF">KZ820_21000</name>
</gene>
<proteinExistence type="predicted"/>
<dbReference type="Proteomes" id="UP000759103">
    <property type="component" value="Unassembled WGS sequence"/>
</dbReference>
<dbReference type="RefSeq" id="WP_219750751.1">
    <property type="nucleotide sequence ID" value="NZ_JAHXZN010000016.1"/>
</dbReference>
<evidence type="ECO:0000313" key="2">
    <source>
        <dbReference type="Proteomes" id="UP000759103"/>
    </source>
</evidence>
<dbReference type="EMBL" id="JAHXZN010000016">
    <property type="protein sequence ID" value="MBW6533228.1"/>
    <property type="molecule type" value="Genomic_DNA"/>
</dbReference>
<sequence>MIPQDEPERQLTPDGRWRAEYRARQLAQRIATVQADLFGAPAIETYHPNTAPRPPKRTARNFKPRPFLTKDEIAAMLASAANWLRLGQPVKIADDSPGEFAGRCGVIWRKGSAVFPDMVYVYLDLVGNERSEKIAFVEVRDVAPNYGE</sequence>
<name>A0ABS7BUJ1_9SPHN</name>
<comment type="caution">
    <text evidence="1">The sequence shown here is derived from an EMBL/GenBank/DDBJ whole genome shotgun (WGS) entry which is preliminary data.</text>
</comment>